<comment type="caution">
    <text evidence="1">The sequence shown here is derived from an EMBL/GenBank/DDBJ whole genome shotgun (WGS) entry which is preliminary data.</text>
</comment>
<accession>A0ACC1MCL2</accession>
<dbReference type="Proteomes" id="UP001144978">
    <property type="component" value="Unassembled WGS sequence"/>
</dbReference>
<name>A0ACC1MCL2_9APHY</name>
<proteinExistence type="predicted"/>
<evidence type="ECO:0000313" key="1">
    <source>
        <dbReference type="EMBL" id="KAJ2955316.1"/>
    </source>
</evidence>
<reference evidence="1" key="1">
    <citation type="submission" date="2022-08" db="EMBL/GenBank/DDBJ databases">
        <title>Genome Sequence of Pycnoporus sanguineus.</title>
        <authorList>
            <person name="Buettner E."/>
        </authorList>
    </citation>
    <scope>NUCLEOTIDE SEQUENCE</scope>
    <source>
        <strain evidence="1">CG-C14</strain>
    </source>
</reference>
<gene>
    <name evidence="1" type="ORF">NUW54_g14746</name>
</gene>
<sequence length="145" mass="15282">MQGVLAGTEATTGVEVADAAAAESAGTVDEPARTQLTLEDVAKLSIATPPISETPTPQAASSSSTPSITPVATYAAPDPVITEAAPSGPGSEDMQYCPECFVPLHPDPKPESLYIFLHALRYTTSLGTFETDMPEWASEGWEWER</sequence>
<organism evidence="1 2">
    <name type="scientific">Trametes sanguinea</name>
    <dbReference type="NCBI Taxonomy" id="158606"/>
    <lineage>
        <taxon>Eukaryota</taxon>
        <taxon>Fungi</taxon>
        <taxon>Dikarya</taxon>
        <taxon>Basidiomycota</taxon>
        <taxon>Agaricomycotina</taxon>
        <taxon>Agaricomycetes</taxon>
        <taxon>Polyporales</taxon>
        <taxon>Polyporaceae</taxon>
        <taxon>Trametes</taxon>
    </lineage>
</organism>
<dbReference type="EMBL" id="JANSHE010007912">
    <property type="protein sequence ID" value="KAJ2955316.1"/>
    <property type="molecule type" value="Genomic_DNA"/>
</dbReference>
<protein>
    <submittedName>
        <fullName evidence="1">Uncharacterized protein</fullName>
    </submittedName>
</protein>
<evidence type="ECO:0000313" key="2">
    <source>
        <dbReference type="Proteomes" id="UP001144978"/>
    </source>
</evidence>
<keyword evidence="2" id="KW-1185">Reference proteome</keyword>